<gene>
    <name evidence="1" type="ORF">L2E82_04902</name>
</gene>
<sequence>MCMRTRRGEQTSFLLFDSEIERTARQNHIRKRLFNMSSNDVLVEDATHELHSKVTEGQPSVPSVPVNANGASTSAGVSAVSAPMSLPPYIQPVVPPVSQPIPNPCVNPVATVPTWGVPNHDGAPRQCQLPQIPRQRQPPQIPQPRQPQKPQQPIPQQQPQQYHAQLGDLEYEDGDDGWIPDHHYNNNQWNQAIANANIHRNANRDFFRLKLFPFTLKDKAKYWFTSLPANSIRTWEHLKTKFLQEFYPIFYDGVDSTSQAMVNASSGGTIMMQDSETTWRFLEQLSNGSKTSEPPKDRMAVVANMEMENKWKKEFLTEIGIITRKFNQLLTILRKEKGAYVLHGQTICNNCGEVGHYCDECKMTPEEAEDANTQSLLRLGAQLSKLGKNIKQDKGQKMQPKEDQVNEIITLRSGKKVDNKIVAPQHKDDSDVEIIFDEKEELEKKEKNMQGEMKEPEGKWEVGDFYYATNFLVLDTHQVAKEEQPTIILGRPFLATTNAHIDCRTGEMGISFGHQQSKINIFNTNGGTIEEQECYQIDIVDELVQQYTPEVSQTESEEFLESVEEEHEVVEDKIMEEGHGYEECLQVEKLPSEITKLLKPSLQEPLALELNTLPSHLKYAFLGKNDNLPVILSAYLTVEQEKSLLEVLSKYKEAIGKLNAATLKDHFPVPFIDQIVEKLAGQKYYCFLDGYSGYNQIAVHPLKTKQRRHLHVRTLEKVLARCVESNLVLSWEKSHLMIREGIVLGHVVSERGFEVDRANVKVISPLPPPTSVKGVRSFLGHAGVYRRFIKDFTTISKPLCGLQLKDAPFVFNEEYIKAFNILKNILVEAPILKPPDWSKPFEIMCDASDYAASAVLR</sequence>
<name>A0ACB9H636_CICIN</name>
<comment type="caution">
    <text evidence="1">The sequence shown here is derived from an EMBL/GenBank/DDBJ whole genome shotgun (WGS) entry which is preliminary data.</text>
</comment>
<organism evidence="1 2">
    <name type="scientific">Cichorium intybus</name>
    <name type="common">Chicory</name>
    <dbReference type="NCBI Taxonomy" id="13427"/>
    <lineage>
        <taxon>Eukaryota</taxon>
        <taxon>Viridiplantae</taxon>
        <taxon>Streptophyta</taxon>
        <taxon>Embryophyta</taxon>
        <taxon>Tracheophyta</taxon>
        <taxon>Spermatophyta</taxon>
        <taxon>Magnoliopsida</taxon>
        <taxon>eudicotyledons</taxon>
        <taxon>Gunneridae</taxon>
        <taxon>Pentapetalae</taxon>
        <taxon>asterids</taxon>
        <taxon>campanulids</taxon>
        <taxon>Asterales</taxon>
        <taxon>Asteraceae</taxon>
        <taxon>Cichorioideae</taxon>
        <taxon>Cichorieae</taxon>
        <taxon>Cichoriinae</taxon>
        <taxon>Cichorium</taxon>
    </lineage>
</organism>
<keyword evidence="2" id="KW-1185">Reference proteome</keyword>
<proteinExistence type="predicted"/>
<accession>A0ACB9H636</accession>
<protein>
    <submittedName>
        <fullName evidence="1">Uncharacterized protein</fullName>
    </submittedName>
</protein>
<reference evidence="2" key="1">
    <citation type="journal article" date="2022" name="Mol. Ecol. Resour.">
        <title>The genomes of chicory, endive, great burdock and yacon provide insights into Asteraceae palaeo-polyploidization history and plant inulin production.</title>
        <authorList>
            <person name="Fan W."/>
            <person name="Wang S."/>
            <person name="Wang H."/>
            <person name="Wang A."/>
            <person name="Jiang F."/>
            <person name="Liu H."/>
            <person name="Zhao H."/>
            <person name="Xu D."/>
            <person name="Zhang Y."/>
        </authorList>
    </citation>
    <scope>NUCLEOTIDE SEQUENCE [LARGE SCALE GENOMIC DNA]</scope>
    <source>
        <strain evidence="2">cv. Punajuju</strain>
    </source>
</reference>
<reference evidence="1 2" key="2">
    <citation type="journal article" date="2022" name="Mol. Ecol. Resour.">
        <title>The genomes of chicory, endive, great burdock and yacon provide insights into Asteraceae paleo-polyploidization history and plant inulin production.</title>
        <authorList>
            <person name="Fan W."/>
            <person name="Wang S."/>
            <person name="Wang H."/>
            <person name="Wang A."/>
            <person name="Jiang F."/>
            <person name="Liu H."/>
            <person name="Zhao H."/>
            <person name="Xu D."/>
            <person name="Zhang Y."/>
        </authorList>
    </citation>
    <scope>NUCLEOTIDE SEQUENCE [LARGE SCALE GENOMIC DNA]</scope>
    <source>
        <strain evidence="2">cv. Punajuju</strain>
        <tissue evidence="1">Leaves</tissue>
    </source>
</reference>
<evidence type="ECO:0000313" key="2">
    <source>
        <dbReference type="Proteomes" id="UP001055811"/>
    </source>
</evidence>
<dbReference type="EMBL" id="CM042009">
    <property type="protein sequence ID" value="KAI3791219.1"/>
    <property type="molecule type" value="Genomic_DNA"/>
</dbReference>
<evidence type="ECO:0000313" key="1">
    <source>
        <dbReference type="EMBL" id="KAI3791219.1"/>
    </source>
</evidence>
<dbReference type="Proteomes" id="UP001055811">
    <property type="component" value="Linkage Group LG01"/>
</dbReference>